<dbReference type="InterPro" id="IPR052343">
    <property type="entry name" value="Retrotransposon-Effector_Assoc"/>
</dbReference>
<evidence type="ECO:0000313" key="3">
    <source>
        <dbReference type="RefSeq" id="XP_035546173.1"/>
    </source>
</evidence>
<dbReference type="GeneID" id="118348487"/>
<gene>
    <name evidence="3" type="primary">LOC118348487</name>
</gene>
<evidence type="ECO:0000259" key="1">
    <source>
        <dbReference type="Pfam" id="PF00078"/>
    </source>
</evidence>
<sequence length="177" mass="20079">MVKGILTEEGRMVTEHEEIEQVMANKLKKLFPYLISSNKSAFISRRLITDNVMIVYETLHTMKTRQKGRVGSIALKLDMAKAYDRIEWKLLEGMMRRLGFGERWIGLIMQCLNSISYSILLNGEPGRVIKPTRGIRQGDLISPYLFILCAEGLSSLINMAERSKKIRGVVVAGMEQG</sequence>
<dbReference type="InterPro" id="IPR000477">
    <property type="entry name" value="RT_dom"/>
</dbReference>
<proteinExistence type="predicted"/>
<dbReference type="PANTHER" id="PTHR46890:SF48">
    <property type="entry name" value="RNA-DIRECTED DNA POLYMERASE"/>
    <property type="match status" value="1"/>
</dbReference>
<accession>A0A6P9EQI0</accession>
<dbReference type="InterPro" id="IPR043502">
    <property type="entry name" value="DNA/RNA_pol_sf"/>
</dbReference>
<organism evidence="2 3">
    <name type="scientific">Juglans regia</name>
    <name type="common">English walnut</name>
    <dbReference type="NCBI Taxonomy" id="51240"/>
    <lineage>
        <taxon>Eukaryota</taxon>
        <taxon>Viridiplantae</taxon>
        <taxon>Streptophyta</taxon>
        <taxon>Embryophyta</taxon>
        <taxon>Tracheophyta</taxon>
        <taxon>Spermatophyta</taxon>
        <taxon>Magnoliopsida</taxon>
        <taxon>eudicotyledons</taxon>
        <taxon>Gunneridae</taxon>
        <taxon>Pentapetalae</taxon>
        <taxon>rosids</taxon>
        <taxon>fabids</taxon>
        <taxon>Fagales</taxon>
        <taxon>Juglandaceae</taxon>
        <taxon>Juglans</taxon>
    </lineage>
</organism>
<reference evidence="3" key="1">
    <citation type="submission" date="2025-08" db="UniProtKB">
        <authorList>
            <consortium name="RefSeq"/>
        </authorList>
    </citation>
    <scope>IDENTIFICATION</scope>
    <source>
        <tissue evidence="3">Leaves</tissue>
    </source>
</reference>
<dbReference type="AlphaFoldDB" id="A0A6P9EQI0"/>
<protein>
    <submittedName>
        <fullName evidence="3">Secreted RxLR effector protein 78-like</fullName>
    </submittedName>
</protein>
<dbReference type="FunCoup" id="A0A6P9EQI0">
    <property type="interactions" value="4"/>
</dbReference>
<dbReference type="InParanoid" id="A0A6P9EQI0"/>
<dbReference type="SUPFAM" id="SSF56672">
    <property type="entry name" value="DNA/RNA polymerases"/>
    <property type="match status" value="1"/>
</dbReference>
<feature type="domain" description="Reverse transcriptase" evidence="1">
    <location>
        <begin position="15"/>
        <end position="158"/>
    </location>
</feature>
<dbReference type="Pfam" id="PF00078">
    <property type="entry name" value="RVT_1"/>
    <property type="match status" value="1"/>
</dbReference>
<dbReference type="RefSeq" id="XP_035546173.1">
    <property type="nucleotide sequence ID" value="XM_035690280.1"/>
</dbReference>
<dbReference type="PANTHER" id="PTHR46890">
    <property type="entry name" value="NON-LTR RETROLELEMENT REVERSE TRANSCRIPTASE-LIKE PROTEIN-RELATED"/>
    <property type="match status" value="1"/>
</dbReference>
<keyword evidence="2" id="KW-1185">Reference proteome</keyword>
<evidence type="ECO:0000313" key="2">
    <source>
        <dbReference type="Proteomes" id="UP000235220"/>
    </source>
</evidence>
<name>A0A6P9EQI0_JUGRE</name>
<dbReference type="OrthoDB" id="1733541at2759"/>
<dbReference type="Proteomes" id="UP000235220">
    <property type="component" value="Chromosome 1"/>
</dbReference>
<dbReference type="KEGG" id="jre:118348487"/>